<keyword evidence="1" id="KW-0812">Transmembrane</keyword>
<reference evidence="3 4" key="1">
    <citation type="submission" date="2023-08" db="EMBL/GenBank/DDBJ databases">
        <title>Black Yeasts Isolated from many extreme environments.</title>
        <authorList>
            <person name="Coleine C."/>
            <person name="Stajich J.E."/>
            <person name="Selbmann L."/>
        </authorList>
    </citation>
    <scope>NUCLEOTIDE SEQUENCE [LARGE SCALE GENOMIC DNA]</scope>
    <source>
        <strain evidence="3 4">CCFEE 5885</strain>
    </source>
</reference>
<dbReference type="SUPFAM" id="SSF54106">
    <property type="entry name" value="LysM domain"/>
    <property type="match status" value="1"/>
</dbReference>
<dbReference type="PROSITE" id="PS51782">
    <property type="entry name" value="LYSM"/>
    <property type="match status" value="1"/>
</dbReference>
<dbReference type="CDD" id="cd00118">
    <property type="entry name" value="LysM"/>
    <property type="match status" value="1"/>
</dbReference>
<proteinExistence type="predicted"/>
<accession>A0ABR0KK97</accession>
<protein>
    <recommendedName>
        <fullName evidence="2">LysM domain-containing protein</fullName>
    </recommendedName>
</protein>
<gene>
    <name evidence="3" type="ORF">LTR24_001727</name>
</gene>
<feature type="domain" description="LysM" evidence="2">
    <location>
        <begin position="113"/>
        <end position="157"/>
    </location>
</feature>
<dbReference type="Gene3D" id="3.10.350.10">
    <property type="entry name" value="LysM domain"/>
    <property type="match status" value="1"/>
</dbReference>
<evidence type="ECO:0000313" key="4">
    <source>
        <dbReference type="Proteomes" id="UP001345013"/>
    </source>
</evidence>
<keyword evidence="1" id="KW-1133">Transmembrane helix</keyword>
<organism evidence="3 4">
    <name type="scientific">Lithohypha guttulata</name>
    <dbReference type="NCBI Taxonomy" id="1690604"/>
    <lineage>
        <taxon>Eukaryota</taxon>
        <taxon>Fungi</taxon>
        <taxon>Dikarya</taxon>
        <taxon>Ascomycota</taxon>
        <taxon>Pezizomycotina</taxon>
        <taxon>Eurotiomycetes</taxon>
        <taxon>Chaetothyriomycetidae</taxon>
        <taxon>Chaetothyriales</taxon>
        <taxon>Trichomeriaceae</taxon>
        <taxon>Lithohypha</taxon>
    </lineage>
</organism>
<comment type="caution">
    <text evidence="3">The sequence shown here is derived from an EMBL/GenBank/DDBJ whole genome shotgun (WGS) entry which is preliminary data.</text>
</comment>
<dbReference type="EMBL" id="JAVRRG010000013">
    <property type="protein sequence ID" value="KAK5098622.1"/>
    <property type="molecule type" value="Genomic_DNA"/>
</dbReference>
<evidence type="ECO:0000256" key="1">
    <source>
        <dbReference type="SAM" id="Phobius"/>
    </source>
</evidence>
<feature type="transmembrane region" description="Helical" evidence="1">
    <location>
        <begin position="76"/>
        <end position="96"/>
    </location>
</feature>
<dbReference type="InterPro" id="IPR036779">
    <property type="entry name" value="LysM_dom_sf"/>
</dbReference>
<evidence type="ECO:0000313" key="3">
    <source>
        <dbReference type="EMBL" id="KAK5098622.1"/>
    </source>
</evidence>
<evidence type="ECO:0000259" key="2">
    <source>
        <dbReference type="PROSITE" id="PS51782"/>
    </source>
</evidence>
<keyword evidence="1" id="KW-0472">Membrane</keyword>
<dbReference type="Pfam" id="PF01476">
    <property type="entry name" value="LysM"/>
    <property type="match status" value="1"/>
</dbReference>
<dbReference type="InterPro" id="IPR018392">
    <property type="entry name" value="LysM"/>
</dbReference>
<keyword evidence="4" id="KW-1185">Reference proteome</keyword>
<sequence length="163" mass="18349">MSSYQQYQDDEEGRLPAGFKRVGYDADTEIYTYESPEGELYRGAPGNRYGRLVSISTPIDYDAEEHVHDNTTSYRYFLPFLLLVVVFLLIVIAPPWKQNFAFSRSIECEKGSIKHNIRSGETCYALSQKYATTVEELAKLNPKLSCDDLQIGQSICAPAANAS</sequence>
<dbReference type="Proteomes" id="UP001345013">
    <property type="component" value="Unassembled WGS sequence"/>
</dbReference>
<dbReference type="SMART" id="SM00257">
    <property type="entry name" value="LysM"/>
    <property type="match status" value="1"/>
</dbReference>
<name>A0ABR0KK97_9EURO</name>